<organism evidence="1 2">
    <name type="scientific">Actinotalea fermentans</name>
    <dbReference type="NCBI Taxonomy" id="43671"/>
    <lineage>
        <taxon>Bacteria</taxon>
        <taxon>Bacillati</taxon>
        <taxon>Actinomycetota</taxon>
        <taxon>Actinomycetes</taxon>
        <taxon>Micrococcales</taxon>
        <taxon>Cellulomonadaceae</taxon>
        <taxon>Actinotalea</taxon>
    </lineage>
</organism>
<name>A0A511Z106_9CELL</name>
<sequence>MTELAVRFETVLHARDVLDRQDGHACAIDSYLRAETDISDSTGLLLAALSPLSRAATELGAQAASITANAFRLAADQVTSAAADYVRVDLEEHEAMSTLGRRLGVATQPWRDPRASVPPLGGPVEQAPGDYGDVDSWLWDKASGTGAAVGDLITGGKDTIGRVSGWSGDATVVEAVDPRSYLVPPAATENWVQDVRWNAGVLLGSIDWVAEQFIGFSILERCVFSPLGGDWRAISRASEAWHHGASAAIGIGRNCAALSAGTVDGWQGAGGDAFRALVAAMSGGLVALAAGYDKVSGLVSTVATVSKLACAGIGMAIKQIANILIKIAAEAAVPVVGWAVGAATIWWDVEKVVGLVRLVYNLIETVMSAIEQFAESQVALLDSVRLLEDLVESVARRTGAVR</sequence>
<evidence type="ECO:0000313" key="2">
    <source>
        <dbReference type="Proteomes" id="UP000321484"/>
    </source>
</evidence>
<evidence type="ECO:0008006" key="3">
    <source>
        <dbReference type="Google" id="ProtNLM"/>
    </source>
</evidence>
<dbReference type="EMBL" id="BJYK01000009">
    <property type="protein sequence ID" value="GEN81056.1"/>
    <property type="molecule type" value="Genomic_DNA"/>
</dbReference>
<comment type="caution">
    <text evidence="1">The sequence shown here is derived from an EMBL/GenBank/DDBJ whole genome shotgun (WGS) entry which is preliminary data.</text>
</comment>
<keyword evidence="2" id="KW-1185">Reference proteome</keyword>
<gene>
    <name evidence="1" type="ORF">AFE02nite_27900</name>
</gene>
<proteinExistence type="predicted"/>
<dbReference type="Proteomes" id="UP000321484">
    <property type="component" value="Unassembled WGS sequence"/>
</dbReference>
<dbReference type="RefSeq" id="WP_034248948.1">
    <property type="nucleotide sequence ID" value="NZ_BJYK01000009.1"/>
</dbReference>
<evidence type="ECO:0000313" key="1">
    <source>
        <dbReference type="EMBL" id="GEN81056.1"/>
    </source>
</evidence>
<reference evidence="1 2" key="1">
    <citation type="submission" date="2019-07" db="EMBL/GenBank/DDBJ databases">
        <title>Whole genome shotgun sequence of Actinotalea fermentans NBRC 105374.</title>
        <authorList>
            <person name="Hosoyama A."/>
            <person name="Uohara A."/>
            <person name="Ohji S."/>
            <person name="Ichikawa N."/>
        </authorList>
    </citation>
    <scope>NUCLEOTIDE SEQUENCE [LARGE SCALE GENOMIC DNA]</scope>
    <source>
        <strain evidence="1 2">NBRC 105374</strain>
    </source>
</reference>
<protein>
    <recommendedName>
        <fullName evidence="3">WXG100 family type VII secretion target</fullName>
    </recommendedName>
</protein>
<dbReference type="AlphaFoldDB" id="A0A511Z106"/>
<accession>A0A511Z106</accession>
<dbReference type="OrthoDB" id="3238340at2"/>